<dbReference type="Gene3D" id="3.40.50.720">
    <property type="entry name" value="NAD(P)-binding Rossmann-like Domain"/>
    <property type="match status" value="1"/>
</dbReference>
<organism evidence="12 13">
    <name type="scientific">Desulfosporosinus hippei DSM 8344</name>
    <dbReference type="NCBI Taxonomy" id="1121419"/>
    <lineage>
        <taxon>Bacteria</taxon>
        <taxon>Bacillati</taxon>
        <taxon>Bacillota</taxon>
        <taxon>Clostridia</taxon>
        <taxon>Eubacteriales</taxon>
        <taxon>Desulfitobacteriaceae</taxon>
        <taxon>Desulfosporosinus</taxon>
    </lineage>
</organism>
<feature type="domain" description="Quinate/shikimate 5-dehydrogenase/glutamyl-tRNA reductase" evidence="9">
    <location>
        <begin position="114"/>
        <end position="190"/>
    </location>
</feature>
<dbReference type="PANTHER" id="PTHR21089:SF1">
    <property type="entry name" value="BIFUNCTIONAL 3-DEHYDROQUINATE DEHYDRATASE_SHIKIMATE DEHYDROGENASE, CHLOROPLASTIC"/>
    <property type="match status" value="1"/>
</dbReference>
<dbReference type="GO" id="GO:0008652">
    <property type="term" value="P:amino acid biosynthetic process"/>
    <property type="evidence" value="ECO:0007669"/>
    <property type="project" value="UniProtKB-KW"/>
</dbReference>
<dbReference type="GO" id="GO:0050661">
    <property type="term" value="F:NADP binding"/>
    <property type="evidence" value="ECO:0007669"/>
    <property type="project" value="InterPro"/>
</dbReference>
<evidence type="ECO:0000256" key="3">
    <source>
        <dbReference type="ARBA" id="ARBA00022605"/>
    </source>
</evidence>
<dbReference type="GO" id="GO:0005829">
    <property type="term" value="C:cytosol"/>
    <property type="evidence" value="ECO:0007669"/>
    <property type="project" value="TreeGrafter"/>
</dbReference>
<feature type="binding site" evidence="8">
    <location>
        <position position="245"/>
    </location>
    <ligand>
        <name>shikimate</name>
        <dbReference type="ChEBI" id="CHEBI:36208"/>
    </ligand>
</feature>
<keyword evidence="5 8" id="KW-0560">Oxidoreductase</keyword>
<dbReference type="Pfam" id="PF01488">
    <property type="entry name" value="Shikimate_DH"/>
    <property type="match status" value="1"/>
</dbReference>
<dbReference type="Proteomes" id="UP000198656">
    <property type="component" value="Unassembled WGS sequence"/>
</dbReference>
<dbReference type="InterPro" id="IPR013708">
    <property type="entry name" value="Shikimate_DH-bd_N"/>
</dbReference>
<feature type="binding site" evidence="8">
    <location>
        <position position="102"/>
    </location>
    <ligand>
        <name>shikimate</name>
        <dbReference type="ChEBI" id="CHEBI:36208"/>
    </ligand>
</feature>
<comment type="catalytic activity">
    <reaction evidence="7 8">
        <text>shikimate + NADP(+) = 3-dehydroshikimate + NADPH + H(+)</text>
        <dbReference type="Rhea" id="RHEA:17737"/>
        <dbReference type="ChEBI" id="CHEBI:15378"/>
        <dbReference type="ChEBI" id="CHEBI:16630"/>
        <dbReference type="ChEBI" id="CHEBI:36208"/>
        <dbReference type="ChEBI" id="CHEBI:57783"/>
        <dbReference type="ChEBI" id="CHEBI:58349"/>
        <dbReference type="EC" id="1.1.1.25"/>
    </reaction>
</comment>
<dbReference type="Pfam" id="PF18317">
    <property type="entry name" value="SDH_C"/>
    <property type="match status" value="1"/>
</dbReference>
<keyword evidence="3 8" id="KW-0028">Amino-acid biosynthesis</keyword>
<evidence type="ECO:0000313" key="12">
    <source>
        <dbReference type="EMBL" id="SDH91970.1"/>
    </source>
</evidence>
<dbReference type="Pfam" id="PF08501">
    <property type="entry name" value="Shikimate_dh_N"/>
    <property type="match status" value="1"/>
</dbReference>
<evidence type="ECO:0000256" key="7">
    <source>
        <dbReference type="ARBA" id="ARBA00049442"/>
    </source>
</evidence>
<feature type="active site" description="Proton acceptor" evidence="8">
    <location>
        <position position="66"/>
    </location>
</feature>
<evidence type="ECO:0000256" key="4">
    <source>
        <dbReference type="ARBA" id="ARBA00022857"/>
    </source>
</evidence>
<evidence type="ECO:0000259" key="10">
    <source>
        <dbReference type="Pfam" id="PF08501"/>
    </source>
</evidence>
<dbReference type="Gene3D" id="3.40.50.10860">
    <property type="entry name" value="Leucine Dehydrogenase, chain A, domain 1"/>
    <property type="match status" value="1"/>
</dbReference>
<protein>
    <recommendedName>
        <fullName evidence="2 8">Shikimate dehydrogenase (NADP(+))</fullName>
        <shortName evidence="8">SDH</shortName>
        <ecNumber evidence="2 8">1.1.1.25</ecNumber>
    </recommendedName>
</protein>
<comment type="subunit">
    <text evidence="8">Homodimer.</text>
</comment>
<keyword evidence="4 8" id="KW-0521">NADP</keyword>
<dbReference type="UniPathway" id="UPA00053">
    <property type="reaction ID" value="UER00087"/>
</dbReference>
<feature type="domain" description="SDH C-terminal" evidence="11">
    <location>
        <begin position="238"/>
        <end position="268"/>
    </location>
</feature>
<dbReference type="InterPro" id="IPR046346">
    <property type="entry name" value="Aminoacid_DH-like_N_sf"/>
</dbReference>
<reference evidence="13" key="1">
    <citation type="submission" date="2016-10" db="EMBL/GenBank/DDBJ databases">
        <authorList>
            <person name="Varghese N."/>
            <person name="Submissions S."/>
        </authorList>
    </citation>
    <scope>NUCLEOTIDE SEQUENCE [LARGE SCALE GENOMIC DNA]</scope>
    <source>
        <strain evidence="13">DSM 8344</strain>
    </source>
</reference>
<dbReference type="GO" id="GO:0009073">
    <property type="term" value="P:aromatic amino acid family biosynthetic process"/>
    <property type="evidence" value="ECO:0007669"/>
    <property type="project" value="UniProtKB-KW"/>
</dbReference>
<comment type="pathway">
    <text evidence="1 8">Metabolic intermediate biosynthesis; chorismate biosynthesis; chorismate from D-erythrose 4-phosphate and phosphoenolpyruvate: step 4/7.</text>
</comment>
<name>A0A1G8GCB9_9FIRM</name>
<dbReference type="GO" id="GO:0019632">
    <property type="term" value="P:shikimate metabolic process"/>
    <property type="evidence" value="ECO:0007669"/>
    <property type="project" value="InterPro"/>
</dbReference>
<dbReference type="InterPro" id="IPR041121">
    <property type="entry name" value="SDH_C"/>
</dbReference>
<dbReference type="InterPro" id="IPR006151">
    <property type="entry name" value="Shikm_DH/Glu-tRNA_Rdtase"/>
</dbReference>
<feature type="domain" description="Shikimate dehydrogenase substrate binding N-terminal" evidence="10">
    <location>
        <begin position="7"/>
        <end position="89"/>
    </location>
</feature>
<feature type="binding site" evidence="8">
    <location>
        <position position="62"/>
    </location>
    <ligand>
        <name>shikimate</name>
        <dbReference type="ChEBI" id="CHEBI:36208"/>
    </ligand>
</feature>
<dbReference type="GO" id="GO:0009423">
    <property type="term" value="P:chorismate biosynthetic process"/>
    <property type="evidence" value="ECO:0007669"/>
    <property type="project" value="UniProtKB-UniRule"/>
</dbReference>
<dbReference type="InterPro" id="IPR011342">
    <property type="entry name" value="Shikimate_DH"/>
</dbReference>
<sequence length="279" mass="30641">MEKQFAVIGNPIKHSLSPAMHNAGYETLGINAEYQRFRVEERCLEDAVKGLRALGFAGWNVTLPHKEAIVSFMDSLTPEAEKAGAVNTVKNQDGRLIGHNTDGNGFVRSVENDLRGLIGKKAVLLGAGGASKGIAMALAQQGMNLHILNRNLEKAKSLVQIIHSVGGTATFGEFEPGDWLENLDLLVQTTSVGLNKEPFPFSIEGINKEALVVDIIFNPLETSFLREAKKLGCRTQNGLEMLLYQGALAWEFWLGEQAPLDAMRQALKNQLFQGMFYKE</sequence>
<dbReference type="EMBL" id="FNCP01000022">
    <property type="protein sequence ID" value="SDH91970.1"/>
    <property type="molecule type" value="Genomic_DNA"/>
</dbReference>
<gene>
    <name evidence="8" type="primary">aroE</name>
    <name evidence="12" type="ORF">SAMN05443529_1227</name>
</gene>
<dbReference type="HAMAP" id="MF_00222">
    <property type="entry name" value="Shikimate_DH_AroE"/>
    <property type="match status" value="1"/>
</dbReference>
<feature type="binding site" evidence="8">
    <location>
        <position position="215"/>
    </location>
    <ligand>
        <name>NADP(+)</name>
        <dbReference type="ChEBI" id="CHEBI:58349"/>
    </ligand>
</feature>
<comment type="similarity">
    <text evidence="8">Belongs to the shikimate dehydrogenase family.</text>
</comment>
<dbReference type="EC" id="1.1.1.25" evidence="2 8"/>
<feature type="binding site" evidence="8">
    <location>
        <position position="87"/>
    </location>
    <ligand>
        <name>shikimate</name>
        <dbReference type="ChEBI" id="CHEBI:36208"/>
    </ligand>
</feature>
<dbReference type="PANTHER" id="PTHR21089">
    <property type="entry name" value="SHIKIMATE DEHYDROGENASE"/>
    <property type="match status" value="1"/>
</dbReference>
<dbReference type="RefSeq" id="WP_092334803.1">
    <property type="nucleotide sequence ID" value="NZ_FNCP01000022.1"/>
</dbReference>
<evidence type="ECO:0000259" key="11">
    <source>
        <dbReference type="Pfam" id="PF18317"/>
    </source>
</evidence>
<feature type="binding site" evidence="8">
    <location>
        <begin position="126"/>
        <end position="130"/>
    </location>
    <ligand>
        <name>NADP(+)</name>
        <dbReference type="ChEBI" id="CHEBI:58349"/>
    </ligand>
</feature>
<dbReference type="NCBIfam" id="NF001319">
    <property type="entry name" value="PRK00258.3-3"/>
    <property type="match status" value="1"/>
</dbReference>
<evidence type="ECO:0000256" key="1">
    <source>
        <dbReference type="ARBA" id="ARBA00004871"/>
    </source>
</evidence>
<evidence type="ECO:0000256" key="8">
    <source>
        <dbReference type="HAMAP-Rule" id="MF_00222"/>
    </source>
</evidence>
<dbReference type="CDD" id="cd01065">
    <property type="entry name" value="NAD_bind_Shikimate_DH"/>
    <property type="match status" value="1"/>
</dbReference>
<evidence type="ECO:0000256" key="6">
    <source>
        <dbReference type="ARBA" id="ARBA00023141"/>
    </source>
</evidence>
<keyword evidence="13" id="KW-1185">Reference proteome</keyword>
<dbReference type="SUPFAM" id="SSF51735">
    <property type="entry name" value="NAD(P)-binding Rossmann-fold domains"/>
    <property type="match status" value="1"/>
</dbReference>
<dbReference type="SUPFAM" id="SSF53223">
    <property type="entry name" value="Aminoacid dehydrogenase-like, N-terminal domain"/>
    <property type="match status" value="1"/>
</dbReference>
<evidence type="ECO:0000259" key="9">
    <source>
        <dbReference type="Pfam" id="PF01488"/>
    </source>
</evidence>
<dbReference type="AlphaFoldDB" id="A0A1G8GCB9"/>
<dbReference type="NCBIfam" id="TIGR00507">
    <property type="entry name" value="aroE"/>
    <property type="match status" value="1"/>
</dbReference>
<feature type="binding site" evidence="8">
    <location>
        <begin position="15"/>
        <end position="17"/>
    </location>
    <ligand>
        <name>shikimate</name>
        <dbReference type="ChEBI" id="CHEBI:36208"/>
    </ligand>
</feature>
<accession>A0A1G8GCB9</accession>
<dbReference type="InterPro" id="IPR022893">
    <property type="entry name" value="Shikimate_DH_fam"/>
</dbReference>
<evidence type="ECO:0000256" key="5">
    <source>
        <dbReference type="ARBA" id="ARBA00023002"/>
    </source>
</evidence>
<feature type="binding site" evidence="8">
    <location>
        <position position="238"/>
    </location>
    <ligand>
        <name>NADP(+)</name>
        <dbReference type="ChEBI" id="CHEBI:58349"/>
    </ligand>
</feature>
<dbReference type="InterPro" id="IPR036291">
    <property type="entry name" value="NAD(P)-bd_dom_sf"/>
</dbReference>
<dbReference type="GO" id="GO:0004764">
    <property type="term" value="F:shikimate 3-dehydrogenase (NADP+) activity"/>
    <property type="evidence" value="ECO:0007669"/>
    <property type="project" value="UniProtKB-UniRule"/>
</dbReference>
<dbReference type="STRING" id="1121419.SAMN05443529_1227"/>
<comment type="caution">
    <text evidence="8">Lacks conserved residue(s) required for the propagation of feature annotation.</text>
</comment>
<comment type="function">
    <text evidence="8">Involved in the biosynthesis of the chorismate, which leads to the biosynthesis of aromatic amino acids. Catalyzes the reversible NADPH linked reduction of 3-dehydroshikimate (DHSA) to yield shikimate (SA).</text>
</comment>
<evidence type="ECO:0000256" key="2">
    <source>
        <dbReference type="ARBA" id="ARBA00012962"/>
    </source>
</evidence>
<evidence type="ECO:0000313" key="13">
    <source>
        <dbReference type="Proteomes" id="UP000198656"/>
    </source>
</evidence>
<proteinExistence type="inferred from homology"/>
<keyword evidence="6 8" id="KW-0057">Aromatic amino acid biosynthesis</keyword>
<dbReference type="OrthoDB" id="9792692at2"/>